<proteinExistence type="predicted"/>
<gene>
    <name evidence="1" type="ORF">GIX80_07955</name>
</gene>
<comment type="caution">
    <text evidence="1">The sequence shown here is derived from an EMBL/GenBank/DDBJ whole genome shotgun (WGS) entry which is preliminary data.</text>
</comment>
<dbReference type="AlphaFoldDB" id="A0AB36AGK3"/>
<evidence type="ECO:0000313" key="1">
    <source>
        <dbReference type="EMBL" id="MRG84309.1"/>
    </source>
</evidence>
<accession>A0AB36AGK3</accession>
<dbReference type="Proteomes" id="UP000441557">
    <property type="component" value="Unassembled WGS sequence"/>
</dbReference>
<dbReference type="RefSeq" id="WP_153706596.1">
    <property type="nucleotide sequence ID" value="NZ_JAFFPO010000047.1"/>
</dbReference>
<protein>
    <submittedName>
        <fullName evidence="1">Uncharacterized protein</fullName>
    </submittedName>
</protein>
<dbReference type="EMBL" id="WJMZ01000008">
    <property type="protein sequence ID" value="MRG84309.1"/>
    <property type="molecule type" value="Genomic_DNA"/>
</dbReference>
<organism evidence="1 2">
    <name type="scientific">Limosilactobacillus reuteri</name>
    <name type="common">Lactobacillus reuteri</name>
    <dbReference type="NCBI Taxonomy" id="1598"/>
    <lineage>
        <taxon>Bacteria</taxon>
        <taxon>Bacillati</taxon>
        <taxon>Bacillota</taxon>
        <taxon>Bacilli</taxon>
        <taxon>Lactobacillales</taxon>
        <taxon>Lactobacillaceae</taxon>
        <taxon>Limosilactobacillus</taxon>
    </lineage>
</organism>
<sequence length="352" mass="40347">MTEYYELKVNLLPSALVTYKENIPNLYSKVIPRYLTEIFDLTDNGKTTIKEVSNKKDSLFDNMIESSTEVEYYSFYKDFSERNIQESIEYKELMKNYNSTLKEYKKIVDSFQSRKGIYWPNTFLESTKPKLNKALNNFKNSFPDVYNSSKYISTSSVTKSLPGNNQFGHSRRQLIEVLKIKKYLTDHPTISKAISFIYTSNEHILINLSDIKEMDESISLIQNSINSSQPPFGEITIIPIYSNIFIDSSVNSITYSFVYPNGENGRKDRNMIEEDNDDRLSILKLLMNDDNSEKDSPSSGSVTINTKEGLTPSFVNNTAKRLGANKGYLADIRDGAKAKIKRIIKKVKLEGQ</sequence>
<reference evidence="1 2" key="1">
    <citation type="submission" date="2019-11" db="EMBL/GenBank/DDBJ databases">
        <title>Draft genome sequence of 12 host-associated Lactobacillus reuteri rodent strains.</title>
        <authorList>
            <person name="Zhang S."/>
            <person name="Ozcam M."/>
            <person name="Van Pijkeren J.P."/>
        </authorList>
    </citation>
    <scope>NUCLEOTIDE SEQUENCE [LARGE SCALE GENOMIC DNA]</scope>
    <source>
        <strain evidence="1 2">L1604-1</strain>
    </source>
</reference>
<evidence type="ECO:0000313" key="2">
    <source>
        <dbReference type="Proteomes" id="UP000441557"/>
    </source>
</evidence>
<name>A0AB36AGK3_LIMRT</name>